<evidence type="ECO:0000313" key="1">
    <source>
        <dbReference type="EMBL" id="RXW19775.1"/>
    </source>
</evidence>
<dbReference type="AlphaFoldDB" id="A0A4Q2DLY1"/>
<name>A0A4Q2DLY1_9AGAR</name>
<dbReference type="Proteomes" id="UP000290288">
    <property type="component" value="Unassembled WGS sequence"/>
</dbReference>
<reference evidence="1 2" key="1">
    <citation type="submission" date="2019-01" db="EMBL/GenBank/DDBJ databases">
        <title>Draft genome sequence of Psathyrella aberdarensis IHI B618.</title>
        <authorList>
            <person name="Buettner E."/>
            <person name="Kellner H."/>
        </authorList>
    </citation>
    <scope>NUCLEOTIDE SEQUENCE [LARGE SCALE GENOMIC DNA]</scope>
    <source>
        <strain evidence="1 2">IHI B618</strain>
    </source>
</reference>
<proteinExistence type="predicted"/>
<organism evidence="1 2">
    <name type="scientific">Candolleomyces aberdarensis</name>
    <dbReference type="NCBI Taxonomy" id="2316362"/>
    <lineage>
        <taxon>Eukaryota</taxon>
        <taxon>Fungi</taxon>
        <taxon>Dikarya</taxon>
        <taxon>Basidiomycota</taxon>
        <taxon>Agaricomycotina</taxon>
        <taxon>Agaricomycetes</taxon>
        <taxon>Agaricomycetidae</taxon>
        <taxon>Agaricales</taxon>
        <taxon>Agaricineae</taxon>
        <taxon>Psathyrellaceae</taxon>
        <taxon>Candolleomyces</taxon>
    </lineage>
</organism>
<comment type="caution">
    <text evidence="1">The sequence shown here is derived from an EMBL/GenBank/DDBJ whole genome shotgun (WGS) entry which is preliminary data.</text>
</comment>
<sequence length="85" mass="9427">MIAPKLKLLTLHVWIESEADVSDIGSVIDMEAFGELVWATMEVAESLNTYDKGSHVEKIRIVLESHLGMEDTADVGHRDTECSVL</sequence>
<accession>A0A4Q2DLY1</accession>
<protein>
    <submittedName>
        <fullName evidence="1">Uncharacterized protein</fullName>
    </submittedName>
</protein>
<dbReference type="EMBL" id="SDEE01000183">
    <property type="protein sequence ID" value="RXW19775.1"/>
    <property type="molecule type" value="Genomic_DNA"/>
</dbReference>
<keyword evidence="2" id="KW-1185">Reference proteome</keyword>
<evidence type="ECO:0000313" key="2">
    <source>
        <dbReference type="Proteomes" id="UP000290288"/>
    </source>
</evidence>
<gene>
    <name evidence="1" type="ORF">EST38_g6066</name>
</gene>